<dbReference type="Pfam" id="PF10026">
    <property type="entry name" value="DUF2268"/>
    <property type="match status" value="1"/>
</dbReference>
<reference evidence="2 3" key="1">
    <citation type="submission" date="2023-07" db="EMBL/GenBank/DDBJ databases">
        <title>Genomic Encyclopedia of Type Strains, Phase IV (KMG-IV): sequencing the most valuable type-strain genomes for metagenomic binning, comparative biology and taxonomic classification.</title>
        <authorList>
            <person name="Goeker M."/>
        </authorList>
    </citation>
    <scope>NUCLEOTIDE SEQUENCE [LARGE SCALE GENOMIC DNA]</scope>
    <source>
        <strain evidence="2 3">NIO-1023</strain>
    </source>
</reference>
<organism evidence="2 3">
    <name type="scientific">Deinococcus enclensis</name>
    <dbReference type="NCBI Taxonomy" id="1049582"/>
    <lineage>
        <taxon>Bacteria</taxon>
        <taxon>Thermotogati</taxon>
        <taxon>Deinococcota</taxon>
        <taxon>Deinococci</taxon>
        <taxon>Deinococcales</taxon>
        <taxon>Deinococcaceae</taxon>
        <taxon>Deinococcus</taxon>
    </lineage>
</organism>
<gene>
    <name evidence="2" type="ORF">QO006_002561</name>
</gene>
<protein>
    <recommendedName>
        <fullName evidence="1">DUF2268 domain-containing protein</fullName>
    </recommendedName>
</protein>
<sequence>MRPNLLHVLNAGGQLAPELAGSVEAVARDALDRHAARLNLDGVDVVIHVSPWTIPETGMVGNTPDGYSVHVALTPQNPHFMASWARELPATLAHELHHARRWRSEGLGTLLGALVFEGLAQHYEMEERGEMPLYARSTVDLEALWTRASQQLDGPYDHQAWFFGSAGQGLPRWGGYALGFELVRRFLEHEGGDAVSHAATPAEAFRSAWTRSPGAAS</sequence>
<feature type="domain" description="DUF2268" evidence="1">
    <location>
        <begin position="52"/>
        <end position="205"/>
    </location>
</feature>
<proteinExistence type="predicted"/>
<keyword evidence="3" id="KW-1185">Reference proteome</keyword>
<dbReference type="EMBL" id="JAURUR010000009">
    <property type="protein sequence ID" value="MDP9765113.1"/>
    <property type="molecule type" value="Genomic_DNA"/>
</dbReference>
<comment type="caution">
    <text evidence="2">The sequence shown here is derived from an EMBL/GenBank/DDBJ whole genome shotgun (WGS) entry which is preliminary data.</text>
</comment>
<evidence type="ECO:0000313" key="2">
    <source>
        <dbReference type="EMBL" id="MDP9765113.1"/>
    </source>
</evidence>
<dbReference type="Proteomes" id="UP001232163">
    <property type="component" value="Unassembled WGS sequence"/>
</dbReference>
<name>A0ABT9MEU4_9DEIO</name>
<dbReference type="InterPro" id="IPR018728">
    <property type="entry name" value="DUF2268"/>
</dbReference>
<dbReference type="RefSeq" id="WP_307466660.1">
    <property type="nucleotide sequence ID" value="NZ_JAURUR010000009.1"/>
</dbReference>
<accession>A0ABT9MEU4</accession>
<evidence type="ECO:0000313" key="3">
    <source>
        <dbReference type="Proteomes" id="UP001232163"/>
    </source>
</evidence>
<evidence type="ECO:0000259" key="1">
    <source>
        <dbReference type="Pfam" id="PF10026"/>
    </source>
</evidence>